<keyword evidence="4" id="KW-0560">Oxidoreductase</keyword>
<feature type="compositionally biased region" description="Gly residues" evidence="5">
    <location>
        <begin position="413"/>
        <end position="431"/>
    </location>
</feature>
<dbReference type="GO" id="GO:0071949">
    <property type="term" value="F:FAD binding"/>
    <property type="evidence" value="ECO:0007669"/>
    <property type="project" value="InterPro"/>
</dbReference>
<keyword evidence="2" id="KW-0285">Flavoprotein</keyword>
<feature type="chain" id="PRO_5044024363" evidence="6">
    <location>
        <begin position="19"/>
        <end position="431"/>
    </location>
</feature>
<dbReference type="Pfam" id="PF01565">
    <property type="entry name" value="FAD_binding_4"/>
    <property type="match status" value="1"/>
</dbReference>
<organism evidence="8 9">
    <name type="scientific">Favolaschia claudopus</name>
    <dbReference type="NCBI Taxonomy" id="2862362"/>
    <lineage>
        <taxon>Eukaryota</taxon>
        <taxon>Fungi</taxon>
        <taxon>Dikarya</taxon>
        <taxon>Basidiomycota</taxon>
        <taxon>Agaricomycotina</taxon>
        <taxon>Agaricomycetes</taxon>
        <taxon>Agaricomycetidae</taxon>
        <taxon>Agaricales</taxon>
        <taxon>Marasmiineae</taxon>
        <taxon>Mycenaceae</taxon>
        <taxon>Favolaschia</taxon>
    </lineage>
</organism>
<dbReference type="AlphaFoldDB" id="A0AAW0D436"/>
<dbReference type="Proteomes" id="UP001362999">
    <property type="component" value="Unassembled WGS sequence"/>
</dbReference>
<feature type="domain" description="FAD-binding PCMH-type" evidence="7">
    <location>
        <begin position="42"/>
        <end position="214"/>
    </location>
</feature>
<evidence type="ECO:0000256" key="6">
    <source>
        <dbReference type="SAM" id="SignalP"/>
    </source>
</evidence>
<evidence type="ECO:0000313" key="8">
    <source>
        <dbReference type="EMBL" id="KAK7045244.1"/>
    </source>
</evidence>
<evidence type="ECO:0000256" key="2">
    <source>
        <dbReference type="ARBA" id="ARBA00022630"/>
    </source>
</evidence>
<dbReference type="SUPFAM" id="SSF56176">
    <property type="entry name" value="FAD-binding/transporter-associated domain-like"/>
    <property type="match status" value="1"/>
</dbReference>
<evidence type="ECO:0000259" key="7">
    <source>
        <dbReference type="PROSITE" id="PS51387"/>
    </source>
</evidence>
<gene>
    <name evidence="8" type="ORF">R3P38DRAFT_3308859</name>
</gene>
<dbReference type="Gene3D" id="3.30.465.10">
    <property type="match status" value="1"/>
</dbReference>
<feature type="signal peptide" evidence="6">
    <location>
        <begin position="1"/>
        <end position="18"/>
    </location>
</feature>
<feature type="region of interest" description="Disordered" evidence="5">
    <location>
        <begin position="411"/>
        <end position="431"/>
    </location>
</feature>
<accession>A0AAW0D436</accession>
<keyword evidence="9" id="KW-1185">Reference proteome</keyword>
<dbReference type="InterPro" id="IPR006094">
    <property type="entry name" value="Oxid_FAD_bind_N"/>
</dbReference>
<dbReference type="PANTHER" id="PTHR42973">
    <property type="entry name" value="BINDING OXIDOREDUCTASE, PUTATIVE (AFU_ORTHOLOGUE AFUA_1G17690)-RELATED"/>
    <property type="match status" value="1"/>
</dbReference>
<name>A0AAW0D436_9AGAR</name>
<keyword evidence="6" id="KW-0732">Signal</keyword>
<sequence length="431" mass="45358">MRLAPTLTLATLVSSALALDACFQIQKAVSSASAVSFPLELFGHYAQDISHWASSSTQDAACSVQPGTAEDVSTIVKGGGHTANPGFSSTKGVQISMARFSGVTYDEASGTATIGAGLIWDDVYAALEPHGVNVVGGRVSGVGVAGFTLGGGYSWKTNQFGLTIDTLTEYELVKPNGDIVSVTEASDADLFFALKGGMNNFGIVTKFTLKTFPQGGLMTFTFDQIDNNVTDPKAAILPTFNFLLGEVGVSHIMFYDGPTPPAGIFDDFLAIPHFTKDVSTRSFSSLVKASPSNATTGARGAFHTVSLLEYTPNMLNAILNESVFWGTHLAPFGATFISYDIEPFLSTLYTHSPPSSPSAYPPHPRPRLRLHPPQPLLRLDIAGAALYPNYALAGTPVARLYGGNLGRLREVKGGAGGSGRRDAVGGGGFKF</sequence>
<keyword evidence="3" id="KW-0274">FAD</keyword>
<proteinExistence type="inferred from homology"/>
<evidence type="ECO:0000256" key="4">
    <source>
        <dbReference type="ARBA" id="ARBA00023002"/>
    </source>
</evidence>
<dbReference type="InterPro" id="IPR050416">
    <property type="entry name" value="FAD-linked_Oxidoreductase"/>
</dbReference>
<dbReference type="PANTHER" id="PTHR42973:SF13">
    <property type="entry name" value="FAD-BINDING PCMH-TYPE DOMAIN-CONTAINING PROTEIN"/>
    <property type="match status" value="1"/>
</dbReference>
<protein>
    <submittedName>
        <fullName evidence="8">FAD-binding PCMH-type domain-containing protein</fullName>
    </submittedName>
</protein>
<evidence type="ECO:0000256" key="1">
    <source>
        <dbReference type="ARBA" id="ARBA00005466"/>
    </source>
</evidence>
<evidence type="ECO:0000256" key="5">
    <source>
        <dbReference type="SAM" id="MobiDB-lite"/>
    </source>
</evidence>
<reference evidence="8 9" key="1">
    <citation type="journal article" date="2024" name="J Genomics">
        <title>Draft genome sequencing and assembly of Favolaschia claudopus CIRM-BRFM 2984 isolated from oak limbs.</title>
        <authorList>
            <person name="Navarro D."/>
            <person name="Drula E."/>
            <person name="Chaduli D."/>
            <person name="Cazenave R."/>
            <person name="Ahrendt S."/>
            <person name="Wang J."/>
            <person name="Lipzen A."/>
            <person name="Daum C."/>
            <person name="Barry K."/>
            <person name="Grigoriev I.V."/>
            <person name="Favel A."/>
            <person name="Rosso M.N."/>
            <person name="Martin F."/>
        </authorList>
    </citation>
    <scope>NUCLEOTIDE SEQUENCE [LARGE SCALE GENOMIC DNA]</scope>
    <source>
        <strain evidence="8 9">CIRM-BRFM 2984</strain>
    </source>
</reference>
<dbReference type="PROSITE" id="PS51387">
    <property type="entry name" value="FAD_PCMH"/>
    <property type="match status" value="1"/>
</dbReference>
<comment type="similarity">
    <text evidence="1">Belongs to the oxygen-dependent FAD-linked oxidoreductase family.</text>
</comment>
<dbReference type="InterPro" id="IPR036318">
    <property type="entry name" value="FAD-bd_PCMH-like_sf"/>
</dbReference>
<comment type="caution">
    <text evidence="8">The sequence shown here is derived from an EMBL/GenBank/DDBJ whole genome shotgun (WGS) entry which is preliminary data.</text>
</comment>
<dbReference type="InterPro" id="IPR016169">
    <property type="entry name" value="FAD-bd_PCMH_sub2"/>
</dbReference>
<dbReference type="EMBL" id="JAWWNJ010000011">
    <property type="protein sequence ID" value="KAK7045244.1"/>
    <property type="molecule type" value="Genomic_DNA"/>
</dbReference>
<evidence type="ECO:0000313" key="9">
    <source>
        <dbReference type="Proteomes" id="UP001362999"/>
    </source>
</evidence>
<dbReference type="InterPro" id="IPR016166">
    <property type="entry name" value="FAD-bd_PCMH"/>
</dbReference>
<evidence type="ECO:0000256" key="3">
    <source>
        <dbReference type="ARBA" id="ARBA00022827"/>
    </source>
</evidence>
<dbReference type="GO" id="GO:0016491">
    <property type="term" value="F:oxidoreductase activity"/>
    <property type="evidence" value="ECO:0007669"/>
    <property type="project" value="UniProtKB-KW"/>
</dbReference>